<dbReference type="PANTHER" id="PTHR43212">
    <property type="entry name" value="QUERCETIN 2,3-DIOXYGENASE"/>
    <property type="match status" value="1"/>
</dbReference>
<comment type="similarity">
    <text evidence="1 2">Belongs to the pirin family.</text>
</comment>
<organism evidence="4 5">
    <name type="scientific">Methylobacterium isbiliense</name>
    <dbReference type="NCBI Taxonomy" id="315478"/>
    <lineage>
        <taxon>Bacteria</taxon>
        <taxon>Pseudomonadati</taxon>
        <taxon>Pseudomonadota</taxon>
        <taxon>Alphaproteobacteria</taxon>
        <taxon>Hyphomicrobiales</taxon>
        <taxon>Methylobacteriaceae</taxon>
        <taxon>Methylobacterium</taxon>
    </lineage>
</organism>
<dbReference type="Gene3D" id="2.60.120.10">
    <property type="entry name" value="Jelly Rolls"/>
    <property type="match status" value="2"/>
</dbReference>
<evidence type="ECO:0000256" key="2">
    <source>
        <dbReference type="RuleBase" id="RU003457"/>
    </source>
</evidence>
<dbReference type="Proteomes" id="UP001055153">
    <property type="component" value="Unassembled WGS sequence"/>
</dbReference>
<accession>A0ABQ4SDV9</accession>
<dbReference type="PANTHER" id="PTHR43212:SF3">
    <property type="entry name" value="QUERCETIN 2,3-DIOXYGENASE"/>
    <property type="match status" value="1"/>
</dbReference>
<proteinExistence type="inferred from homology"/>
<reference evidence="4" key="1">
    <citation type="journal article" date="2021" name="Front. Microbiol.">
        <title>Comprehensive Comparative Genomics and Phenotyping of Methylobacterium Species.</title>
        <authorList>
            <person name="Alessa O."/>
            <person name="Ogura Y."/>
            <person name="Fujitani Y."/>
            <person name="Takami H."/>
            <person name="Hayashi T."/>
            <person name="Sahin N."/>
            <person name="Tani A."/>
        </authorList>
    </citation>
    <scope>NUCLEOTIDE SEQUENCE</scope>
    <source>
        <strain evidence="4">DSM 17168</strain>
    </source>
</reference>
<dbReference type="InterPro" id="IPR003829">
    <property type="entry name" value="Pirin_N_dom"/>
</dbReference>
<dbReference type="SUPFAM" id="SSF51182">
    <property type="entry name" value="RmlC-like cupins"/>
    <property type="match status" value="1"/>
</dbReference>
<sequence length="247" mass="26738">MRPIGLGRGAWRGNREEGFALEILHPGVSLGLGDSGIGAIGRIDRAWARPGHVIGMHPHRDDEILTYLRAGRMLHRDTMGHEQEITASRLMLMNAGHTFQHEEEMLGPEPVEALQIFLRPRAAGLAPQVQFHDLDRVLSRNAWRLLAAPEGAPLTVRAQAWVEDAHLSAGSSLVLPPRGPHVVRLLYAFKGEARIADVVIRDGESVHLGADTATVTATAEVDLVLFTTDPGAAVFRGGMFSGNILAA</sequence>
<dbReference type="InterPro" id="IPR011051">
    <property type="entry name" value="RmlC_Cupin_sf"/>
</dbReference>
<dbReference type="RefSeq" id="WP_238234841.1">
    <property type="nucleotide sequence ID" value="NZ_BPQQ01000019.1"/>
</dbReference>
<keyword evidence="5" id="KW-1185">Reference proteome</keyword>
<evidence type="ECO:0000313" key="4">
    <source>
        <dbReference type="EMBL" id="GJD99948.1"/>
    </source>
</evidence>
<evidence type="ECO:0000256" key="1">
    <source>
        <dbReference type="ARBA" id="ARBA00008416"/>
    </source>
</evidence>
<feature type="domain" description="Pirin N-terminal" evidence="3">
    <location>
        <begin position="53"/>
        <end position="117"/>
    </location>
</feature>
<dbReference type="Pfam" id="PF02678">
    <property type="entry name" value="Pirin"/>
    <property type="match status" value="1"/>
</dbReference>
<protein>
    <recommendedName>
        <fullName evidence="3">Pirin N-terminal domain-containing protein</fullName>
    </recommendedName>
</protein>
<reference evidence="4" key="2">
    <citation type="submission" date="2021-08" db="EMBL/GenBank/DDBJ databases">
        <authorList>
            <person name="Tani A."/>
            <person name="Ola A."/>
            <person name="Ogura Y."/>
            <person name="Katsura K."/>
            <person name="Hayashi T."/>
        </authorList>
    </citation>
    <scope>NUCLEOTIDE SEQUENCE</scope>
    <source>
        <strain evidence="4">DSM 17168</strain>
    </source>
</reference>
<evidence type="ECO:0000313" key="5">
    <source>
        <dbReference type="Proteomes" id="UP001055153"/>
    </source>
</evidence>
<name>A0ABQ4SDV9_9HYPH</name>
<comment type="caution">
    <text evidence="4">The sequence shown here is derived from an EMBL/GenBank/DDBJ whole genome shotgun (WGS) entry which is preliminary data.</text>
</comment>
<dbReference type="InterPro" id="IPR012093">
    <property type="entry name" value="Pirin"/>
</dbReference>
<dbReference type="EMBL" id="BPQQ01000019">
    <property type="protein sequence ID" value="GJD99948.1"/>
    <property type="molecule type" value="Genomic_DNA"/>
</dbReference>
<dbReference type="InterPro" id="IPR014710">
    <property type="entry name" value="RmlC-like_jellyroll"/>
</dbReference>
<gene>
    <name evidence="4" type="ORF">GMJLKIPL_1866</name>
</gene>
<evidence type="ECO:0000259" key="3">
    <source>
        <dbReference type="Pfam" id="PF02678"/>
    </source>
</evidence>